<dbReference type="GeneID" id="30996464"/>
<dbReference type="AlphaFoldDB" id="A0A1E4RCC3"/>
<keyword evidence="2" id="KW-1185">Reference proteome</keyword>
<dbReference type="OrthoDB" id="6513042at2759"/>
<dbReference type="STRING" id="984485.A0A1E4RCC3"/>
<protein>
    <submittedName>
        <fullName evidence="1">Uncharacterized protein</fullName>
    </submittedName>
</protein>
<evidence type="ECO:0000313" key="2">
    <source>
        <dbReference type="Proteomes" id="UP000095085"/>
    </source>
</evidence>
<evidence type="ECO:0000313" key="1">
    <source>
        <dbReference type="EMBL" id="ODV64775.1"/>
    </source>
</evidence>
<organism evidence="1 2">
    <name type="scientific">Hyphopichia burtonii NRRL Y-1933</name>
    <dbReference type="NCBI Taxonomy" id="984485"/>
    <lineage>
        <taxon>Eukaryota</taxon>
        <taxon>Fungi</taxon>
        <taxon>Dikarya</taxon>
        <taxon>Ascomycota</taxon>
        <taxon>Saccharomycotina</taxon>
        <taxon>Pichiomycetes</taxon>
        <taxon>Debaryomycetaceae</taxon>
        <taxon>Hyphopichia</taxon>
    </lineage>
</organism>
<name>A0A1E4RCC3_9ASCO</name>
<dbReference type="Proteomes" id="UP000095085">
    <property type="component" value="Unassembled WGS sequence"/>
</dbReference>
<gene>
    <name evidence="1" type="ORF">HYPBUDRAFT_154127</name>
</gene>
<sequence length="115" mass="12859">MVTLNTKTRGNLPGEKQMYKNKFGLNSTDFSGSSTNFDTESILSYADSRISNNGNWPTLEEAQSQQVFNSEVNLNANFASRLNDINQHYDKNTNHQMEDDIKSITSSFAAGLNLN</sequence>
<accession>A0A1E4RCC3</accession>
<proteinExistence type="predicted"/>
<reference evidence="2" key="1">
    <citation type="submission" date="2016-05" db="EMBL/GenBank/DDBJ databases">
        <title>Comparative genomics of biotechnologically important yeasts.</title>
        <authorList>
            <consortium name="DOE Joint Genome Institute"/>
            <person name="Riley R."/>
            <person name="Haridas S."/>
            <person name="Wolfe K.H."/>
            <person name="Lopes M.R."/>
            <person name="Hittinger C.T."/>
            <person name="Goker M."/>
            <person name="Salamov A."/>
            <person name="Wisecaver J."/>
            <person name="Long T.M."/>
            <person name="Aerts A.L."/>
            <person name="Barry K."/>
            <person name="Choi C."/>
            <person name="Clum A."/>
            <person name="Coughlan A.Y."/>
            <person name="Deshpande S."/>
            <person name="Douglass A.P."/>
            <person name="Hanson S.J."/>
            <person name="Klenk H.-P."/>
            <person name="Labutti K."/>
            <person name="Lapidus A."/>
            <person name="Lindquist E."/>
            <person name="Lipzen A."/>
            <person name="Meier-Kolthoff J.P."/>
            <person name="Ohm R.A."/>
            <person name="Otillar R.P."/>
            <person name="Pangilinan J."/>
            <person name="Peng Y."/>
            <person name="Rokas A."/>
            <person name="Rosa C.A."/>
            <person name="Scheuner C."/>
            <person name="Sibirny A.A."/>
            <person name="Slot J.C."/>
            <person name="Stielow J.B."/>
            <person name="Sun H."/>
            <person name="Kurtzman C.P."/>
            <person name="Blackwell M."/>
            <person name="Grigoriev I.V."/>
            <person name="Jeffries T.W."/>
        </authorList>
    </citation>
    <scope>NUCLEOTIDE SEQUENCE [LARGE SCALE GENOMIC DNA]</scope>
    <source>
        <strain evidence="2">NRRL Y-1933</strain>
    </source>
</reference>
<dbReference type="RefSeq" id="XP_020073842.1">
    <property type="nucleotide sequence ID" value="XM_020221915.1"/>
</dbReference>
<dbReference type="EMBL" id="KV454546">
    <property type="protein sequence ID" value="ODV64775.1"/>
    <property type="molecule type" value="Genomic_DNA"/>
</dbReference>